<reference evidence="2" key="1">
    <citation type="submission" date="2022-10" db="EMBL/GenBank/DDBJ databases">
        <authorList>
            <person name="Yu W.X."/>
        </authorList>
    </citation>
    <scope>NUCLEOTIDE SEQUENCE</scope>
    <source>
        <strain evidence="2">AAT</strain>
    </source>
</reference>
<evidence type="ECO:0000313" key="2">
    <source>
        <dbReference type="EMBL" id="MCW3789449.1"/>
    </source>
</evidence>
<gene>
    <name evidence="2" type="ORF">OM075_23510</name>
</gene>
<organism evidence="2 3">
    <name type="scientific">Plebeiibacterium sediminum</name>
    <dbReference type="NCBI Taxonomy" id="2992112"/>
    <lineage>
        <taxon>Bacteria</taxon>
        <taxon>Pseudomonadati</taxon>
        <taxon>Bacteroidota</taxon>
        <taxon>Bacteroidia</taxon>
        <taxon>Marinilabiliales</taxon>
        <taxon>Marinilabiliaceae</taxon>
        <taxon>Plebeiibacterium</taxon>
    </lineage>
</organism>
<feature type="transmembrane region" description="Helical" evidence="1">
    <location>
        <begin position="94"/>
        <end position="114"/>
    </location>
</feature>
<name>A0AAE3M907_9BACT</name>
<comment type="caution">
    <text evidence="2">The sequence shown here is derived from an EMBL/GenBank/DDBJ whole genome shotgun (WGS) entry which is preliminary data.</text>
</comment>
<protein>
    <submittedName>
        <fullName evidence="2">Uncharacterized protein</fullName>
    </submittedName>
</protein>
<keyword evidence="1" id="KW-0812">Transmembrane</keyword>
<keyword evidence="1" id="KW-1133">Transmembrane helix</keyword>
<keyword evidence="3" id="KW-1185">Reference proteome</keyword>
<accession>A0AAE3M907</accession>
<evidence type="ECO:0000313" key="3">
    <source>
        <dbReference type="Proteomes" id="UP001209229"/>
    </source>
</evidence>
<proteinExistence type="predicted"/>
<keyword evidence="1" id="KW-0472">Membrane</keyword>
<sequence>MGLIIVIPVIGIFILILSRQRQEKEVKSTSVVDRIFTIILISLAIFQSPFFYYYTFGLFSIVIVFPYLIIALILTIYLLMPWIQNKGVTKFHKIGLSISIIIGISSLIFGSDLIEKLDWDLRLKERERIVEKAINGEFEDYKVKLNHFPPISNGGNEIFVDDKPSGSITVTFFIDRGFIDHYYAFIYTTDTTRIRTYDAKTKSDHPKINKKLSENWYRIAE</sequence>
<feature type="transmembrane region" description="Helical" evidence="1">
    <location>
        <begin position="61"/>
        <end position="82"/>
    </location>
</feature>
<feature type="transmembrane region" description="Helical" evidence="1">
    <location>
        <begin position="35"/>
        <end position="54"/>
    </location>
</feature>
<dbReference type="EMBL" id="JAPDPJ010000112">
    <property type="protein sequence ID" value="MCW3789449.1"/>
    <property type="molecule type" value="Genomic_DNA"/>
</dbReference>
<evidence type="ECO:0000256" key="1">
    <source>
        <dbReference type="SAM" id="Phobius"/>
    </source>
</evidence>
<dbReference type="Proteomes" id="UP001209229">
    <property type="component" value="Unassembled WGS sequence"/>
</dbReference>
<dbReference type="RefSeq" id="WP_301193000.1">
    <property type="nucleotide sequence ID" value="NZ_JAPDPJ010000112.1"/>
</dbReference>
<dbReference type="AlphaFoldDB" id="A0AAE3M907"/>